<evidence type="ECO:0000256" key="5">
    <source>
        <dbReference type="RuleBase" id="RU000499"/>
    </source>
</evidence>
<evidence type="ECO:0000256" key="2">
    <source>
        <dbReference type="ARBA" id="ARBA00022559"/>
    </source>
</evidence>
<dbReference type="PIRSF" id="PIRSF000303">
    <property type="entry name" value="Glutathion_perox"/>
    <property type="match status" value="1"/>
</dbReference>
<feature type="domain" description="Thioredoxin" evidence="6">
    <location>
        <begin position="1"/>
        <end position="159"/>
    </location>
</feature>
<dbReference type="PROSITE" id="PS51355">
    <property type="entry name" value="GLUTATHIONE_PEROXID_3"/>
    <property type="match status" value="1"/>
</dbReference>
<reference evidence="7 8" key="1">
    <citation type="submission" date="2023-02" db="EMBL/GenBank/DDBJ databases">
        <title>Genome sequence of Paenibacillus kyungheensis KACC 18744.</title>
        <authorList>
            <person name="Kim S."/>
            <person name="Heo J."/>
            <person name="Kwon S.-W."/>
        </authorList>
    </citation>
    <scope>NUCLEOTIDE SEQUENCE [LARGE SCALE GENOMIC DNA]</scope>
    <source>
        <strain evidence="7 8">KACC 18744</strain>
    </source>
</reference>
<protein>
    <recommendedName>
        <fullName evidence="5">Glutathione peroxidase</fullName>
    </recommendedName>
</protein>
<dbReference type="FunFam" id="3.40.30.10:FF:000010">
    <property type="entry name" value="Glutathione peroxidase"/>
    <property type="match status" value="1"/>
</dbReference>
<dbReference type="Proteomes" id="UP001220509">
    <property type="component" value="Chromosome"/>
</dbReference>
<comment type="similarity">
    <text evidence="1 5">Belongs to the glutathione peroxidase family.</text>
</comment>
<dbReference type="Gene3D" id="3.40.30.10">
    <property type="entry name" value="Glutaredoxin"/>
    <property type="match status" value="1"/>
</dbReference>
<evidence type="ECO:0000256" key="4">
    <source>
        <dbReference type="PIRSR" id="PIRSR000303-1"/>
    </source>
</evidence>
<dbReference type="InterPro" id="IPR029760">
    <property type="entry name" value="GPX_CS"/>
</dbReference>
<dbReference type="InterPro" id="IPR013766">
    <property type="entry name" value="Thioredoxin_domain"/>
</dbReference>
<dbReference type="PROSITE" id="PS51352">
    <property type="entry name" value="THIOREDOXIN_2"/>
    <property type="match status" value="1"/>
</dbReference>
<dbReference type="GO" id="GO:0004601">
    <property type="term" value="F:peroxidase activity"/>
    <property type="evidence" value="ECO:0007669"/>
    <property type="project" value="UniProtKB-KW"/>
</dbReference>
<dbReference type="InterPro" id="IPR000889">
    <property type="entry name" value="Glutathione_peroxidase"/>
</dbReference>
<evidence type="ECO:0000313" key="7">
    <source>
        <dbReference type="EMBL" id="WCT57056.1"/>
    </source>
</evidence>
<accession>A0AAX3M4F1</accession>
<dbReference type="AlphaFoldDB" id="A0AAX3M4F1"/>
<dbReference type="CDD" id="cd00340">
    <property type="entry name" value="GSH_Peroxidase"/>
    <property type="match status" value="1"/>
</dbReference>
<dbReference type="PANTHER" id="PTHR11592:SF78">
    <property type="entry name" value="GLUTATHIONE PEROXIDASE"/>
    <property type="match status" value="1"/>
</dbReference>
<dbReference type="InterPro" id="IPR036249">
    <property type="entry name" value="Thioredoxin-like_sf"/>
</dbReference>
<dbReference type="KEGG" id="pka:PQ456_05955"/>
<dbReference type="EMBL" id="CP117416">
    <property type="protein sequence ID" value="WCT57056.1"/>
    <property type="molecule type" value="Genomic_DNA"/>
</dbReference>
<dbReference type="GO" id="GO:0034599">
    <property type="term" value="P:cellular response to oxidative stress"/>
    <property type="evidence" value="ECO:0007669"/>
    <property type="project" value="TreeGrafter"/>
</dbReference>
<organism evidence="7 8">
    <name type="scientific">Paenibacillus kyungheensis</name>
    <dbReference type="NCBI Taxonomy" id="1452732"/>
    <lineage>
        <taxon>Bacteria</taxon>
        <taxon>Bacillati</taxon>
        <taxon>Bacillota</taxon>
        <taxon>Bacilli</taxon>
        <taxon>Bacillales</taxon>
        <taxon>Paenibacillaceae</taxon>
        <taxon>Paenibacillus</taxon>
    </lineage>
</organism>
<keyword evidence="8" id="KW-1185">Reference proteome</keyword>
<evidence type="ECO:0000313" key="8">
    <source>
        <dbReference type="Proteomes" id="UP001220509"/>
    </source>
</evidence>
<dbReference type="RefSeq" id="WP_273615306.1">
    <property type="nucleotide sequence ID" value="NZ_CP117416.1"/>
</dbReference>
<name>A0AAX3M4F1_9BACL</name>
<keyword evidence="2 5" id="KW-0575">Peroxidase</keyword>
<keyword evidence="3 5" id="KW-0560">Oxidoreductase</keyword>
<evidence type="ECO:0000256" key="1">
    <source>
        <dbReference type="ARBA" id="ARBA00006926"/>
    </source>
</evidence>
<dbReference type="PROSITE" id="PS00763">
    <property type="entry name" value="GLUTATHIONE_PEROXID_2"/>
    <property type="match status" value="1"/>
</dbReference>
<dbReference type="PRINTS" id="PR01011">
    <property type="entry name" value="GLUTPROXDASE"/>
</dbReference>
<dbReference type="InterPro" id="IPR029759">
    <property type="entry name" value="GPX_AS"/>
</dbReference>
<feature type="active site" evidence="4">
    <location>
        <position position="35"/>
    </location>
</feature>
<dbReference type="SUPFAM" id="SSF52833">
    <property type="entry name" value="Thioredoxin-like"/>
    <property type="match status" value="1"/>
</dbReference>
<evidence type="ECO:0000256" key="3">
    <source>
        <dbReference type="ARBA" id="ARBA00023002"/>
    </source>
</evidence>
<dbReference type="PANTHER" id="PTHR11592">
    <property type="entry name" value="GLUTATHIONE PEROXIDASE"/>
    <property type="match status" value="1"/>
</dbReference>
<gene>
    <name evidence="7" type="ORF">PQ456_05955</name>
</gene>
<dbReference type="Pfam" id="PF00255">
    <property type="entry name" value="GSHPx"/>
    <property type="match status" value="1"/>
</dbReference>
<dbReference type="PROSITE" id="PS00460">
    <property type="entry name" value="GLUTATHIONE_PEROXID_1"/>
    <property type="match status" value="1"/>
</dbReference>
<proteinExistence type="inferred from homology"/>
<sequence length="169" mass="19031">MSVYDYAVDNIRGEKVPLENYKGKPMLIVNTASKCGFTPQFAGLQDLYDEFKDHDFEILGFPSNQFGQQDPGSNEEISEFCQLNYGVTFPMFEKLEVKGSSAHPLFQYLSKEAPGILGSKAIKWNFTKFLIDRNGKPVKRYSPQTTPDKIQADILELLKNDTDSSSTPS</sequence>
<evidence type="ECO:0000259" key="6">
    <source>
        <dbReference type="PROSITE" id="PS51352"/>
    </source>
</evidence>